<accession>A0A848F7U3</accession>
<dbReference type="InterPro" id="IPR007016">
    <property type="entry name" value="O-antigen_ligase-rel_domated"/>
</dbReference>
<comment type="caution">
    <text evidence="9">The sequence shown here is derived from an EMBL/GenBank/DDBJ whole genome shotgun (WGS) entry which is preliminary data.</text>
</comment>
<comment type="subcellular location">
    <subcellularLocation>
        <location evidence="1">Membrane</location>
        <topology evidence="1">Multi-pass membrane protein</topology>
    </subcellularLocation>
</comment>
<keyword evidence="3 6" id="KW-1133">Transmembrane helix</keyword>
<evidence type="ECO:0000256" key="6">
    <source>
        <dbReference type="SAM" id="Phobius"/>
    </source>
</evidence>
<feature type="transmembrane region" description="Helical" evidence="6">
    <location>
        <begin position="370"/>
        <end position="389"/>
    </location>
</feature>
<dbReference type="AlphaFoldDB" id="A0A848F7U3"/>
<dbReference type="GO" id="GO:0016874">
    <property type="term" value="F:ligase activity"/>
    <property type="evidence" value="ECO:0007669"/>
    <property type="project" value="UniProtKB-KW"/>
</dbReference>
<sequence length="437" mass="48749">MRDLLVVLPVVIGCLLALRQPWIGVLVWTWLSIMNPHRLTYGFAYSAPLAAMAAGTTLLGLLFTRERGWPFKGPPVVWLALLMLWLNLSWIFAQDRAGDQEVWSKVMKIDFMILVALAVMHSKRHIMGLAWVVAMSLAVLGTKGGIFTILTGGSYRTVGPAGSFLDDNNQFALALIITIPVLRFLQLQVTWRRGRQILGLMMLLCALAALGSQSRGALLALGAMVLAMWWRGNSRVLGGVFIAVAAVAMVAFMPDSWTERMNTIQTYEEDASAQGRISAWHMAWNAAQDHLFGLGYITWKPEYFERYSPFPKAVFAAHSIYFQMMGSHGFIGLAIFLSLWISTWFTAGWLRKHAAGIEEARWAADLGNLVQMALLGYAVGGAFLSLAYFDLPYNLMVLVVLARVWVATRAWEREPPPKPPFWKRKKGGPQEIQTRTG</sequence>
<dbReference type="PANTHER" id="PTHR37422:SF13">
    <property type="entry name" value="LIPOPOLYSACCHARIDE BIOSYNTHESIS PROTEIN PA4999-RELATED"/>
    <property type="match status" value="1"/>
</dbReference>
<evidence type="ECO:0000256" key="5">
    <source>
        <dbReference type="SAM" id="MobiDB-lite"/>
    </source>
</evidence>
<protein>
    <submittedName>
        <fullName evidence="9">Putative O-glycosylation ligase, exosortase A system-associated</fullName>
    </submittedName>
</protein>
<evidence type="ECO:0000256" key="3">
    <source>
        <dbReference type="ARBA" id="ARBA00022989"/>
    </source>
</evidence>
<dbReference type="Pfam" id="PF04932">
    <property type="entry name" value="Wzy_C"/>
    <property type="match status" value="1"/>
</dbReference>
<feature type="transmembrane region" description="Helical" evidence="6">
    <location>
        <begin position="236"/>
        <end position="253"/>
    </location>
</feature>
<feature type="transmembrane region" description="Helical" evidence="6">
    <location>
        <begin position="76"/>
        <end position="93"/>
    </location>
</feature>
<evidence type="ECO:0000259" key="8">
    <source>
        <dbReference type="Pfam" id="PF19358"/>
    </source>
</evidence>
<dbReference type="Proteomes" id="UP000574067">
    <property type="component" value="Unassembled WGS sequence"/>
</dbReference>
<dbReference type="PANTHER" id="PTHR37422">
    <property type="entry name" value="TEICHURONIC ACID BIOSYNTHESIS PROTEIN TUAE"/>
    <property type="match status" value="1"/>
</dbReference>
<dbReference type="InterPro" id="IPR045979">
    <property type="entry name" value="DUF5935"/>
</dbReference>
<feature type="domain" description="DUF5935" evidence="8">
    <location>
        <begin position="1"/>
        <end position="186"/>
    </location>
</feature>
<dbReference type="Pfam" id="PF19358">
    <property type="entry name" value="DUF5935"/>
    <property type="match status" value="1"/>
</dbReference>
<keyword evidence="9" id="KW-0436">Ligase</keyword>
<dbReference type="EMBL" id="JABBFW010000002">
    <property type="protein sequence ID" value="NML14413.1"/>
    <property type="molecule type" value="Genomic_DNA"/>
</dbReference>
<feature type="transmembrane region" description="Helical" evidence="6">
    <location>
        <begin position="43"/>
        <end position="64"/>
    </location>
</feature>
<keyword evidence="2 6" id="KW-0812">Transmembrane</keyword>
<feature type="transmembrane region" description="Helical" evidence="6">
    <location>
        <begin position="170"/>
        <end position="185"/>
    </location>
</feature>
<feature type="region of interest" description="Disordered" evidence="5">
    <location>
        <begin position="415"/>
        <end position="437"/>
    </location>
</feature>
<feature type="domain" description="O-antigen ligase-related" evidence="7">
    <location>
        <begin position="201"/>
        <end position="337"/>
    </location>
</feature>
<feature type="transmembrane region" description="Helical" evidence="6">
    <location>
        <begin position="129"/>
        <end position="150"/>
    </location>
</feature>
<evidence type="ECO:0000313" key="10">
    <source>
        <dbReference type="Proteomes" id="UP000574067"/>
    </source>
</evidence>
<keyword evidence="10" id="KW-1185">Reference proteome</keyword>
<name>A0A848F7U3_9BURK</name>
<dbReference type="RefSeq" id="WP_169159291.1">
    <property type="nucleotide sequence ID" value="NZ_JABBFW010000002.1"/>
</dbReference>
<dbReference type="InterPro" id="IPR017528">
    <property type="entry name" value="CHP03097O-antigen_lig-rel"/>
</dbReference>
<evidence type="ECO:0000256" key="4">
    <source>
        <dbReference type="ARBA" id="ARBA00023136"/>
    </source>
</evidence>
<evidence type="ECO:0000256" key="1">
    <source>
        <dbReference type="ARBA" id="ARBA00004141"/>
    </source>
</evidence>
<evidence type="ECO:0000256" key="2">
    <source>
        <dbReference type="ARBA" id="ARBA00022692"/>
    </source>
</evidence>
<reference evidence="9 10" key="1">
    <citation type="submission" date="2020-04" db="EMBL/GenBank/DDBJ databases">
        <title>Azohydromonas sp. isolated from soil.</title>
        <authorList>
            <person name="Dahal R.H."/>
        </authorList>
    </citation>
    <scope>NUCLEOTIDE SEQUENCE [LARGE SCALE GENOMIC DNA]</scope>
    <source>
        <strain evidence="9 10">G-1-1-14</strain>
    </source>
</reference>
<keyword evidence="4 6" id="KW-0472">Membrane</keyword>
<feature type="transmembrane region" description="Helical" evidence="6">
    <location>
        <begin position="330"/>
        <end position="350"/>
    </location>
</feature>
<evidence type="ECO:0000313" key="9">
    <source>
        <dbReference type="EMBL" id="NML14413.1"/>
    </source>
</evidence>
<dbReference type="NCBIfam" id="TIGR03097">
    <property type="entry name" value="PEP_O_lig_1"/>
    <property type="match status" value="1"/>
</dbReference>
<feature type="transmembrane region" description="Helical" evidence="6">
    <location>
        <begin position="197"/>
        <end position="230"/>
    </location>
</feature>
<proteinExistence type="predicted"/>
<dbReference type="InterPro" id="IPR051533">
    <property type="entry name" value="WaaL-like"/>
</dbReference>
<organism evidence="9 10">
    <name type="scientific">Azohydromonas caseinilytica</name>
    <dbReference type="NCBI Taxonomy" id="2728836"/>
    <lineage>
        <taxon>Bacteria</taxon>
        <taxon>Pseudomonadati</taxon>
        <taxon>Pseudomonadota</taxon>
        <taxon>Betaproteobacteria</taxon>
        <taxon>Burkholderiales</taxon>
        <taxon>Sphaerotilaceae</taxon>
        <taxon>Azohydromonas</taxon>
    </lineage>
</organism>
<evidence type="ECO:0000259" key="7">
    <source>
        <dbReference type="Pfam" id="PF04932"/>
    </source>
</evidence>
<dbReference type="GO" id="GO:0016020">
    <property type="term" value="C:membrane"/>
    <property type="evidence" value="ECO:0007669"/>
    <property type="project" value="UniProtKB-SubCell"/>
</dbReference>
<gene>
    <name evidence="9" type="ORF">HHL10_05400</name>
</gene>